<keyword evidence="2" id="KW-1185">Reference proteome</keyword>
<reference evidence="1 2" key="1">
    <citation type="journal article" date="2014" name="Genome Biol. Evol.">
        <title>The genome of the myxosporean Thelohanellus kitauei shows adaptations to nutrient acquisition within its fish host.</title>
        <authorList>
            <person name="Yang Y."/>
            <person name="Xiong J."/>
            <person name="Zhou Z."/>
            <person name="Huo F."/>
            <person name="Miao W."/>
            <person name="Ran C."/>
            <person name="Liu Y."/>
            <person name="Zhang J."/>
            <person name="Feng J."/>
            <person name="Wang M."/>
            <person name="Wang M."/>
            <person name="Wang L."/>
            <person name="Yao B."/>
        </authorList>
    </citation>
    <scope>NUCLEOTIDE SEQUENCE [LARGE SCALE GENOMIC DNA]</scope>
    <source>
        <strain evidence="1">Wuqing</strain>
    </source>
</reference>
<accession>A0A0C2MYE4</accession>
<dbReference type="AlphaFoldDB" id="A0A0C2MYE4"/>
<protein>
    <submittedName>
        <fullName evidence="1">Uncharacterized protein</fullName>
    </submittedName>
</protein>
<sequence>MSRIFHHGYKIGKANIVQVYLHMSADMDSSITLDYSWEIMYNFKENYITKSSFLGASSSKIYYFYETVIDMEFEAVSRNLIYLNDRKRLLILSLTTNFYFMVSKDVIWFKYASNQR</sequence>
<gene>
    <name evidence="1" type="ORF">RF11_01046</name>
</gene>
<proteinExistence type="predicted"/>
<organism evidence="1 2">
    <name type="scientific">Thelohanellus kitauei</name>
    <name type="common">Myxosporean</name>
    <dbReference type="NCBI Taxonomy" id="669202"/>
    <lineage>
        <taxon>Eukaryota</taxon>
        <taxon>Metazoa</taxon>
        <taxon>Cnidaria</taxon>
        <taxon>Myxozoa</taxon>
        <taxon>Myxosporea</taxon>
        <taxon>Bivalvulida</taxon>
        <taxon>Platysporina</taxon>
        <taxon>Myxobolidae</taxon>
        <taxon>Thelohanellus</taxon>
    </lineage>
</organism>
<comment type="caution">
    <text evidence="1">The sequence shown here is derived from an EMBL/GenBank/DDBJ whole genome shotgun (WGS) entry which is preliminary data.</text>
</comment>
<evidence type="ECO:0000313" key="1">
    <source>
        <dbReference type="EMBL" id="KII69165.1"/>
    </source>
</evidence>
<dbReference type="Proteomes" id="UP000031668">
    <property type="component" value="Unassembled WGS sequence"/>
</dbReference>
<name>A0A0C2MYE4_THEKT</name>
<evidence type="ECO:0000313" key="2">
    <source>
        <dbReference type="Proteomes" id="UP000031668"/>
    </source>
</evidence>
<dbReference type="EMBL" id="JWZT01002551">
    <property type="protein sequence ID" value="KII69165.1"/>
    <property type="molecule type" value="Genomic_DNA"/>
</dbReference>